<feature type="signal peptide" evidence="5">
    <location>
        <begin position="1"/>
        <end position="27"/>
    </location>
</feature>
<dbReference type="GO" id="GO:0003755">
    <property type="term" value="F:peptidyl-prolyl cis-trans isomerase activity"/>
    <property type="evidence" value="ECO:0007669"/>
    <property type="project" value="UniProtKB-UniRule"/>
</dbReference>
<gene>
    <name evidence="7" type="ORF">NC99_20640</name>
</gene>
<evidence type="ECO:0000313" key="7">
    <source>
        <dbReference type="EMBL" id="KOH45202.1"/>
    </source>
</evidence>
<accession>A0A0L8VAK4</accession>
<dbReference type="InterPro" id="IPR046357">
    <property type="entry name" value="PPIase_dom_sf"/>
</dbReference>
<feature type="chain" id="PRO_5005591573" description="Peptidyl-prolyl cis-trans isomerase" evidence="5">
    <location>
        <begin position="28"/>
        <end position="175"/>
    </location>
</feature>
<evidence type="ECO:0000259" key="6">
    <source>
        <dbReference type="PROSITE" id="PS50059"/>
    </source>
</evidence>
<keyword evidence="3 4" id="KW-0413">Isomerase</keyword>
<dbReference type="Gene3D" id="3.10.50.40">
    <property type="match status" value="1"/>
</dbReference>
<evidence type="ECO:0000256" key="3">
    <source>
        <dbReference type="PROSITE-ProRule" id="PRU00277"/>
    </source>
</evidence>
<keyword evidence="5" id="KW-0732">Signal</keyword>
<evidence type="ECO:0000256" key="1">
    <source>
        <dbReference type="ARBA" id="ARBA00000971"/>
    </source>
</evidence>
<evidence type="ECO:0000256" key="2">
    <source>
        <dbReference type="ARBA" id="ARBA00023110"/>
    </source>
</evidence>
<comment type="similarity">
    <text evidence="4">Belongs to the FKBP-type PPIase family.</text>
</comment>
<dbReference type="STRING" id="1409788.NC99_20640"/>
<reference evidence="8" key="1">
    <citation type="submission" date="2015-07" db="EMBL/GenBank/DDBJ databases">
        <title>Genome sequencing of Sunxiuqinia dokdonensis strain SK.</title>
        <authorList>
            <person name="Ahn S."/>
            <person name="Kim B.-C."/>
        </authorList>
    </citation>
    <scope>NUCLEOTIDE SEQUENCE [LARGE SCALE GENOMIC DNA]</scope>
    <source>
        <strain evidence="8">SK</strain>
    </source>
</reference>
<dbReference type="AlphaFoldDB" id="A0A0L8VAK4"/>
<protein>
    <recommendedName>
        <fullName evidence="4">Peptidyl-prolyl cis-trans isomerase</fullName>
        <ecNumber evidence="4">5.2.1.8</ecNumber>
    </recommendedName>
</protein>
<comment type="caution">
    <text evidence="7">The sequence shown here is derived from an EMBL/GenBank/DDBJ whole genome shotgun (WGS) entry which is preliminary data.</text>
</comment>
<evidence type="ECO:0000256" key="5">
    <source>
        <dbReference type="SAM" id="SignalP"/>
    </source>
</evidence>
<dbReference type="EMBL" id="LGIA01000148">
    <property type="protein sequence ID" value="KOH45202.1"/>
    <property type="molecule type" value="Genomic_DNA"/>
</dbReference>
<name>A0A0L8VAK4_9BACT</name>
<dbReference type="SUPFAM" id="SSF54534">
    <property type="entry name" value="FKBP-like"/>
    <property type="match status" value="1"/>
</dbReference>
<dbReference type="InterPro" id="IPR001179">
    <property type="entry name" value="PPIase_FKBP_dom"/>
</dbReference>
<keyword evidence="8" id="KW-1185">Reference proteome</keyword>
<dbReference type="PROSITE" id="PS51257">
    <property type="entry name" value="PROKAR_LIPOPROTEIN"/>
    <property type="match status" value="1"/>
</dbReference>
<sequence length="175" mass="19409">MKRMKQMKKMKFLLIAIVLIGAYSCFDDPVEQERIDYTPAREAALLAEYIDTLEDRGFDVDTAAAGIYYVVTKPSDGAYIQAGDSIGLEYIGFIPENGFVFDKSANHYTNGLWKFKYMPGDNLIPGFHAAISLLTEGSEGWFIIPSSLAYGSTGSGAIPPYTTIAFELKLKDIYE</sequence>
<evidence type="ECO:0000313" key="8">
    <source>
        <dbReference type="Proteomes" id="UP000036958"/>
    </source>
</evidence>
<evidence type="ECO:0000256" key="4">
    <source>
        <dbReference type="RuleBase" id="RU003915"/>
    </source>
</evidence>
<keyword evidence="2 3" id="KW-0697">Rotamase</keyword>
<organism evidence="7 8">
    <name type="scientific">Sunxiuqinia dokdonensis</name>
    <dbReference type="NCBI Taxonomy" id="1409788"/>
    <lineage>
        <taxon>Bacteria</taxon>
        <taxon>Pseudomonadati</taxon>
        <taxon>Bacteroidota</taxon>
        <taxon>Bacteroidia</taxon>
        <taxon>Marinilabiliales</taxon>
        <taxon>Prolixibacteraceae</taxon>
        <taxon>Sunxiuqinia</taxon>
    </lineage>
</organism>
<dbReference type="EC" id="5.2.1.8" evidence="4"/>
<comment type="catalytic activity">
    <reaction evidence="1 3 4">
        <text>[protein]-peptidylproline (omega=180) = [protein]-peptidylproline (omega=0)</text>
        <dbReference type="Rhea" id="RHEA:16237"/>
        <dbReference type="Rhea" id="RHEA-COMP:10747"/>
        <dbReference type="Rhea" id="RHEA-COMP:10748"/>
        <dbReference type="ChEBI" id="CHEBI:83833"/>
        <dbReference type="ChEBI" id="CHEBI:83834"/>
        <dbReference type="EC" id="5.2.1.8"/>
    </reaction>
</comment>
<dbReference type="Proteomes" id="UP000036958">
    <property type="component" value="Unassembled WGS sequence"/>
</dbReference>
<feature type="domain" description="PPIase FKBP-type" evidence="6">
    <location>
        <begin position="83"/>
        <end position="174"/>
    </location>
</feature>
<proteinExistence type="inferred from homology"/>
<dbReference type="Pfam" id="PF00254">
    <property type="entry name" value="FKBP_C"/>
    <property type="match status" value="1"/>
</dbReference>
<dbReference type="OrthoDB" id="9814548at2"/>
<dbReference type="PROSITE" id="PS50059">
    <property type="entry name" value="FKBP_PPIASE"/>
    <property type="match status" value="1"/>
</dbReference>